<accession>A0A2S5BIH7</accession>
<dbReference type="Gene3D" id="3.30.2280.10">
    <property type="entry name" value="Hypothetical protein (hspc210)"/>
    <property type="match status" value="1"/>
</dbReference>
<dbReference type="AlphaFoldDB" id="A0A2S5BIH7"/>
<organism evidence="2 3">
    <name type="scientific">Rhodotorula taiwanensis</name>
    <dbReference type="NCBI Taxonomy" id="741276"/>
    <lineage>
        <taxon>Eukaryota</taxon>
        <taxon>Fungi</taxon>
        <taxon>Dikarya</taxon>
        <taxon>Basidiomycota</taxon>
        <taxon>Pucciniomycotina</taxon>
        <taxon>Microbotryomycetes</taxon>
        <taxon>Sporidiobolales</taxon>
        <taxon>Sporidiobolaceae</taxon>
        <taxon>Rhodotorula</taxon>
    </lineage>
</organism>
<dbReference type="OrthoDB" id="5804279at2759"/>
<feature type="region of interest" description="Disordered" evidence="1">
    <location>
        <begin position="100"/>
        <end position="127"/>
    </location>
</feature>
<comment type="caution">
    <text evidence="2">The sequence shown here is derived from an EMBL/GenBank/DDBJ whole genome shotgun (WGS) entry which is preliminary data.</text>
</comment>
<evidence type="ECO:0008006" key="4">
    <source>
        <dbReference type="Google" id="ProtNLM"/>
    </source>
</evidence>
<dbReference type="EMBL" id="PJQD01000002">
    <property type="protein sequence ID" value="POY76572.1"/>
    <property type="molecule type" value="Genomic_DNA"/>
</dbReference>
<keyword evidence="3" id="KW-1185">Reference proteome</keyword>
<sequence>MPTQFAQSELAQALSEIPWGYHGYTFLPDDPQRRGEARVEIRLLEIPDTVIASCSDHGWTLLDSQGRALKPFDTLDDLMLDVSPLFEQLRMQKLAERLAQVASEPPKPRWAFADEDDDDDSTAEQDG</sequence>
<gene>
    <name evidence="2" type="ORF">BMF94_0161</name>
</gene>
<evidence type="ECO:0000313" key="3">
    <source>
        <dbReference type="Proteomes" id="UP000237144"/>
    </source>
</evidence>
<feature type="compositionally biased region" description="Acidic residues" evidence="1">
    <location>
        <begin position="113"/>
        <end position="127"/>
    </location>
</feature>
<name>A0A2S5BIH7_9BASI</name>
<dbReference type="STRING" id="741276.A0A2S5BIH7"/>
<dbReference type="Proteomes" id="UP000237144">
    <property type="component" value="Unassembled WGS sequence"/>
</dbReference>
<evidence type="ECO:0000256" key="1">
    <source>
        <dbReference type="SAM" id="MobiDB-lite"/>
    </source>
</evidence>
<dbReference type="SUPFAM" id="SSF103107">
    <property type="entry name" value="Hypothetical protein c14orf129, hspc210"/>
    <property type="match status" value="1"/>
</dbReference>
<dbReference type="InterPro" id="IPR023231">
    <property type="entry name" value="GSKIP_dom_sf"/>
</dbReference>
<protein>
    <recommendedName>
        <fullName evidence="4">GSKIP domain-containing protein</fullName>
    </recommendedName>
</protein>
<proteinExistence type="predicted"/>
<evidence type="ECO:0000313" key="2">
    <source>
        <dbReference type="EMBL" id="POY76572.1"/>
    </source>
</evidence>
<reference evidence="2 3" key="1">
    <citation type="journal article" date="2018" name="Front. Microbiol.">
        <title>Prospects for Fungal Bioremediation of Acidic Radioactive Waste Sites: Characterization and Genome Sequence of Rhodotorula taiwanensis MD1149.</title>
        <authorList>
            <person name="Tkavc R."/>
            <person name="Matrosova V.Y."/>
            <person name="Grichenko O.E."/>
            <person name="Gostincar C."/>
            <person name="Volpe R.P."/>
            <person name="Klimenkova P."/>
            <person name="Gaidamakova E.K."/>
            <person name="Zhou C.E."/>
            <person name="Stewart B.J."/>
            <person name="Lyman M.G."/>
            <person name="Malfatti S.A."/>
            <person name="Rubinfeld B."/>
            <person name="Courtot M."/>
            <person name="Singh J."/>
            <person name="Dalgard C.L."/>
            <person name="Hamilton T."/>
            <person name="Frey K.G."/>
            <person name="Gunde-Cimerman N."/>
            <person name="Dugan L."/>
            <person name="Daly M.J."/>
        </authorList>
    </citation>
    <scope>NUCLEOTIDE SEQUENCE [LARGE SCALE GENOMIC DNA]</scope>
    <source>
        <strain evidence="2 3">MD1149</strain>
    </source>
</reference>